<dbReference type="Gene3D" id="3.30.500.10">
    <property type="entry name" value="MHC class I-like antigen recognition-like"/>
    <property type="match status" value="1"/>
</dbReference>
<dbReference type="GO" id="GO:0048006">
    <property type="term" value="P:antigen processing and presentation, endogenous lipid antigen via MHC class Ib"/>
    <property type="evidence" value="ECO:0007669"/>
    <property type="project" value="TreeGrafter"/>
</dbReference>
<dbReference type="GO" id="GO:0030883">
    <property type="term" value="F:endogenous lipid antigen binding"/>
    <property type="evidence" value="ECO:0007669"/>
    <property type="project" value="TreeGrafter"/>
</dbReference>
<dbReference type="InterPro" id="IPR037055">
    <property type="entry name" value="MHC_I-like_Ag-recog_sf"/>
</dbReference>
<keyword evidence="8" id="KW-1185">Reference proteome</keyword>
<dbReference type="AlphaFoldDB" id="A0AAD1RIY1"/>
<dbReference type="GO" id="GO:0005615">
    <property type="term" value="C:extracellular space"/>
    <property type="evidence" value="ECO:0007669"/>
    <property type="project" value="TreeGrafter"/>
</dbReference>
<organism evidence="7 8">
    <name type="scientific">Pelobates cultripes</name>
    <name type="common">Western spadefoot toad</name>
    <dbReference type="NCBI Taxonomy" id="61616"/>
    <lineage>
        <taxon>Eukaryota</taxon>
        <taxon>Metazoa</taxon>
        <taxon>Chordata</taxon>
        <taxon>Craniata</taxon>
        <taxon>Vertebrata</taxon>
        <taxon>Euteleostomi</taxon>
        <taxon>Amphibia</taxon>
        <taxon>Batrachia</taxon>
        <taxon>Anura</taxon>
        <taxon>Pelobatoidea</taxon>
        <taxon>Pelobatidae</taxon>
        <taxon>Pelobates</taxon>
    </lineage>
</organism>
<dbReference type="InterPro" id="IPR003006">
    <property type="entry name" value="Ig/MHC_CS"/>
</dbReference>
<dbReference type="InterPro" id="IPR036179">
    <property type="entry name" value="Ig-like_dom_sf"/>
</dbReference>
<dbReference type="SUPFAM" id="SSF48726">
    <property type="entry name" value="Immunoglobulin"/>
    <property type="match status" value="1"/>
</dbReference>
<feature type="compositionally biased region" description="Polar residues" evidence="3">
    <location>
        <begin position="544"/>
        <end position="556"/>
    </location>
</feature>
<dbReference type="PROSITE" id="PS00290">
    <property type="entry name" value="IG_MHC"/>
    <property type="match status" value="1"/>
</dbReference>
<dbReference type="InterPro" id="IPR011162">
    <property type="entry name" value="MHC_I/II-like_Ag-recog"/>
</dbReference>
<keyword evidence="1" id="KW-0325">Glycoprotein</keyword>
<dbReference type="GO" id="GO:0009897">
    <property type="term" value="C:external side of plasma membrane"/>
    <property type="evidence" value="ECO:0007669"/>
    <property type="project" value="TreeGrafter"/>
</dbReference>
<sequence>MGSVLISSLLLSLMVHTSHTDSYTVTYHHTYLPISNPDFFADLYLNDIPVYWYDSNNNWLDPLVPWRKKMPSNYSWVNLQLELWRDEKFMKNTSLGNDTQQVFHGCEKFENGSFQSYLQTAYRGVELWRFDTDTGNYSSEINRTQKMLDNLNANRTGAEMRIEELTTFCENVLNLLVTDGQEYINRKVVPDVIVLSSGDTLYCKAYGHYPRKIDMTWYKNGQIIPDGELEILTLPLTDQTYLSSISVNISSISEDAYICLVNHSSLEGPTSILWKRSGLAESNSNINVIPSIGIVILITLLVILFVLASVFGFIMWEKGRKGLEVLETQEAQTNESRHFKESLISKALTVWDKRLGDASANYQTLCAMYDDLYKQKQDLVKKVDEVTQESERTGFLQQIDQIQVEIDSLQTAMDVKEQSIEKLKSAIKGEERKCYKMQKLNPLRIKKVPTQPLKDKQVGVMIKKLSDKMCPVTLPAQTGEAAAECKSESAPGCNKPAALSIAIPECLNEITVHKLRSRSIKRVVETLIEKESDLQKPLDVSIARDTTQSRDSTAKQNLEESPDRHLQSGTGSSNAVGQKHGPDSGTKKGIGTIIQNSSQDQNLTFQTEYSLVSNS</sequence>
<dbReference type="Gene3D" id="2.60.40.10">
    <property type="entry name" value="Immunoglobulins"/>
    <property type="match status" value="1"/>
</dbReference>
<feature type="compositionally biased region" description="Polar residues" evidence="3">
    <location>
        <begin position="567"/>
        <end position="576"/>
    </location>
</feature>
<dbReference type="GO" id="GO:0001916">
    <property type="term" value="P:positive regulation of T cell mediated cytotoxicity"/>
    <property type="evidence" value="ECO:0007669"/>
    <property type="project" value="TreeGrafter"/>
</dbReference>
<keyword evidence="4" id="KW-1133">Transmembrane helix</keyword>
<dbReference type="PROSITE" id="PS50835">
    <property type="entry name" value="IG_LIKE"/>
    <property type="match status" value="1"/>
</dbReference>
<dbReference type="GO" id="GO:0048007">
    <property type="term" value="P:antigen processing and presentation, exogenous lipid antigen via MHC class Ib"/>
    <property type="evidence" value="ECO:0007669"/>
    <property type="project" value="TreeGrafter"/>
</dbReference>
<evidence type="ECO:0000313" key="7">
    <source>
        <dbReference type="EMBL" id="CAH2256400.1"/>
    </source>
</evidence>
<protein>
    <submittedName>
        <fullName evidence="7">MHC class I antigen</fullName>
    </submittedName>
</protein>
<evidence type="ECO:0000256" key="3">
    <source>
        <dbReference type="SAM" id="MobiDB-lite"/>
    </source>
</evidence>
<evidence type="ECO:0000259" key="6">
    <source>
        <dbReference type="PROSITE" id="PS50835"/>
    </source>
</evidence>
<dbReference type="PANTHER" id="PTHR16675">
    <property type="entry name" value="MHC CLASS I-RELATED"/>
    <property type="match status" value="1"/>
</dbReference>
<feature type="domain" description="Ig-like" evidence="6">
    <location>
        <begin position="198"/>
        <end position="271"/>
    </location>
</feature>
<evidence type="ECO:0000313" key="8">
    <source>
        <dbReference type="Proteomes" id="UP001295444"/>
    </source>
</evidence>
<feature type="signal peptide" evidence="5">
    <location>
        <begin position="1"/>
        <end position="20"/>
    </location>
</feature>
<evidence type="ECO:0000256" key="2">
    <source>
        <dbReference type="SAM" id="Coils"/>
    </source>
</evidence>
<dbReference type="SMART" id="SM00407">
    <property type="entry name" value="IGc1"/>
    <property type="match status" value="1"/>
</dbReference>
<evidence type="ECO:0000256" key="1">
    <source>
        <dbReference type="ARBA" id="ARBA00023180"/>
    </source>
</evidence>
<dbReference type="Proteomes" id="UP001295444">
    <property type="component" value="Chromosome 02"/>
</dbReference>
<dbReference type="SUPFAM" id="SSF54452">
    <property type="entry name" value="MHC antigen-recognition domain"/>
    <property type="match status" value="1"/>
</dbReference>
<dbReference type="PANTHER" id="PTHR16675:SF160">
    <property type="entry name" value="T-CELL SURFACE GLYCOPROTEIN CD1A"/>
    <property type="match status" value="1"/>
</dbReference>
<dbReference type="GO" id="GO:0030884">
    <property type="term" value="F:exogenous lipid antigen binding"/>
    <property type="evidence" value="ECO:0007669"/>
    <property type="project" value="TreeGrafter"/>
</dbReference>
<feature type="compositionally biased region" description="Basic and acidic residues" evidence="3">
    <location>
        <begin position="557"/>
        <end position="566"/>
    </location>
</feature>
<dbReference type="GO" id="GO:0006955">
    <property type="term" value="P:immune response"/>
    <property type="evidence" value="ECO:0007669"/>
    <property type="project" value="TreeGrafter"/>
</dbReference>
<keyword evidence="2" id="KW-0175">Coiled coil</keyword>
<keyword evidence="5" id="KW-0732">Signal</keyword>
<evidence type="ECO:0000256" key="5">
    <source>
        <dbReference type="SAM" id="SignalP"/>
    </source>
</evidence>
<evidence type="ECO:0000256" key="4">
    <source>
        <dbReference type="SAM" id="Phobius"/>
    </source>
</evidence>
<dbReference type="InterPro" id="IPR013783">
    <property type="entry name" value="Ig-like_fold"/>
</dbReference>
<dbReference type="EMBL" id="OW240913">
    <property type="protein sequence ID" value="CAH2256400.1"/>
    <property type="molecule type" value="Genomic_DNA"/>
</dbReference>
<dbReference type="GO" id="GO:0071723">
    <property type="term" value="F:lipopeptide binding"/>
    <property type="evidence" value="ECO:0007669"/>
    <property type="project" value="TreeGrafter"/>
</dbReference>
<keyword evidence="4" id="KW-0812">Transmembrane</keyword>
<dbReference type="InterPro" id="IPR003597">
    <property type="entry name" value="Ig_C1-set"/>
</dbReference>
<reference evidence="7" key="1">
    <citation type="submission" date="2022-03" db="EMBL/GenBank/DDBJ databases">
        <authorList>
            <person name="Alioto T."/>
            <person name="Alioto T."/>
            <person name="Gomez Garrido J."/>
        </authorList>
    </citation>
    <scope>NUCLEOTIDE SEQUENCE</scope>
</reference>
<gene>
    <name evidence="7" type="ORF">PECUL_23A035194</name>
</gene>
<dbReference type="Pfam" id="PF07654">
    <property type="entry name" value="C1-set"/>
    <property type="match status" value="1"/>
</dbReference>
<keyword evidence="4" id="KW-0472">Membrane</keyword>
<feature type="region of interest" description="Disordered" evidence="3">
    <location>
        <begin position="539"/>
        <end position="599"/>
    </location>
</feature>
<feature type="chain" id="PRO_5042294140" evidence="5">
    <location>
        <begin position="21"/>
        <end position="615"/>
    </location>
</feature>
<proteinExistence type="predicted"/>
<dbReference type="InterPro" id="IPR050208">
    <property type="entry name" value="MHC_class-I_related"/>
</dbReference>
<name>A0AAD1RIY1_PELCU</name>
<accession>A0AAD1RIY1</accession>
<feature type="coiled-coil region" evidence="2">
    <location>
        <begin position="369"/>
        <end position="433"/>
    </location>
</feature>
<feature type="transmembrane region" description="Helical" evidence="4">
    <location>
        <begin position="292"/>
        <end position="316"/>
    </location>
</feature>
<dbReference type="InterPro" id="IPR007110">
    <property type="entry name" value="Ig-like_dom"/>
</dbReference>